<dbReference type="EMBL" id="CADCTX010000605">
    <property type="protein sequence ID" value="CAA9332386.1"/>
    <property type="molecule type" value="Genomic_DNA"/>
</dbReference>
<dbReference type="PROSITE" id="PS51192">
    <property type="entry name" value="HELICASE_ATP_BIND_1"/>
    <property type="match status" value="1"/>
</dbReference>
<dbReference type="Pfam" id="PF00270">
    <property type="entry name" value="DEAD"/>
    <property type="match status" value="1"/>
</dbReference>
<dbReference type="Pfam" id="PF03461">
    <property type="entry name" value="TRCF"/>
    <property type="match status" value="1"/>
</dbReference>
<keyword evidence="8 9" id="KW-0234">DNA repair</keyword>
<organism evidence="12">
    <name type="scientific">uncultured Gemmatimonadaceae bacterium</name>
    <dbReference type="NCBI Taxonomy" id="246130"/>
    <lineage>
        <taxon>Bacteria</taxon>
        <taxon>Pseudomonadati</taxon>
        <taxon>Gemmatimonadota</taxon>
        <taxon>Gemmatimonadia</taxon>
        <taxon>Gemmatimonadales</taxon>
        <taxon>Gemmatimonadaceae</taxon>
        <taxon>environmental samples</taxon>
    </lineage>
</organism>
<dbReference type="GO" id="GO:0006355">
    <property type="term" value="P:regulation of DNA-templated transcription"/>
    <property type="evidence" value="ECO:0007669"/>
    <property type="project" value="UniProtKB-UniRule"/>
</dbReference>
<dbReference type="Pfam" id="PF00271">
    <property type="entry name" value="Helicase_C"/>
    <property type="match status" value="1"/>
</dbReference>
<dbReference type="GO" id="GO:0016787">
    <property type="term" value="F:hydrolase activity"/>
    <property type="evidence" value="ECO:0007669"/>
    <property type="project" value="UniProtKB-KW"/>
</dbReference>
<dbReference type="InterPro" id="IPR011545">
    <property type="entry name" value="DEAD/DEAH_box_helicase_dom"/>
</dbReference>
<dbReference type="InterPro" id="IPR047112">
    <property type="entry name" value="RecG/Mfd"/>
</dbReference>
<protein>
    <recommendedName>
        <fullName evidence="9">Transcription-repair-coupling factor</fullName>
        <shortName evidence="9">TRCF</shortName>
        <ecNumber evidence="9">3.6.4.-</ecNumber>
    </recommendedName>
</protein>
<comment type="similarity">
    <text evidence="9">In the C-terminal section; belongs to the helicase family. RecG subfamily.</text>
</comment>
<keyword evidence="6 9" id="KW-0067">ATP-binding</keyword>
<evidence type="ECO:0000256" key="8">
    <source>
        <dbReference type="ARBA" id="ARBA00023204"/>
    </source>
</evidence>
<dbReference type="GO" id="GO:0003678">
    <property type="term" value="F:DNA helicase activity"/>
    <property type="evidence" value="ECO:0007669"/>
    <property type="project" value="TreeGrafter"/>
</dbReference>
<reference evidence="12" key="1">
    <citation type="submission" date="2020-02" db="EMBL/GenBank/DDBJ databases">
        <authorList>
            <person name="Meier V. D."/>
        </authorList>
    </citation>
    <scope>NUCLEOTIDE SEQUENCE</scope>
    <source>
        <strain evidence="12">AVDCRST_MAG40</strain>
    </source>
</reference>
<evidence type="ECO:0000256" key="6">
    <source>
        <dbReference type="ARBA" id="ARBA00022840"/>
    </source>
</evidence>
<comment type="function">
    <text evidence="9">Couples transcription and DNA repair by recognizing RNA polymerase (RNAP) stalled at DNA lesions. Mediates ATP-dependent release of RNAP and its truncated transcript from the DNA, and recruitment of nucleotide excision repair machinery to the damaged site.</text>
</comment>
<dbReference type="Gene3D" id="3.40.50.11180">
    <property type="match status" value="1"/>
</dbReference>
<evidence type="ECO:0000259" key="11">
    <source>
        <dbReference type="PROSITE" id="PS51194"/>
    </source>
</evidence>
<dbReference type="NCBIfam" id="TIGR00580">
    <property type="entry name" value="mfd"/>
    <property type="match status" value="1"/>
</dbReference>
<sequence>MERIGRGGVRILLTTARAVLERTRLPRAVQAARLELRRGDVKRLSDIVRHLESIGFERVPMVEDVAQFSVRGGIFDIYSFGMAEPVRLEFWGDEIVDCRHFDLGSQRSTREAAVALILPVDGATGDANDDFDRVTLADLWPPDTLVVYPRGTHVEPELRRTWDEATHHIDLARRRGEDAADRDELYQPPEQALRLLAAFGAVQLSAAAAGSETEPRPDVVLPIRAPEPIDRDIQRLRRLVRDGVPTLILCDNAGQSERLDELLNEDTRSPSPAQLAIGVLGGGFVIPSTGDERRVTGDGADARHSSPVTTGGLRVLTDHEIFRRERRIRRARKYAGGVALDAVSALRPGDYVVHLEHGVGIYRGIETIFVGQGTVEVAVLEYEGGDRLNVPLYRIDQVERYRAAGDVSGDAPPPRLHRLGGKRWAQQRDKTRAAIQEMTHELLDLYARRKVAERVPHQPDTQWQRQLESSFLFEDTPDQRKATVDVKRDMEGTRPMDRLLVGDVGYGKTEIAVRAAFKAVQSGRQVAVLVPTTILADQHARTFGDRLADFPIRVEAMSRFQTAKEQGAVMADLKAKKIDVVIGTHRLLSPDVEFADLGLIIVDEEHRFGVKHKERLKQLRLETDVLTLTATPIPRTLHQSLAGLRDMTLMQTPPRDRSPVLTFVEPWDGELIQEGINRELDRGGQVFFVHNRIETIDSMRERLTRLVPRARVAVGHGQMREKELEEVMRRFVTGEVDVLLSTLIVESGLDVPNANTMFVNRADHFGLAQLYQLRGRVGRSHRRAYCYLLVQEGDFEVDDDAERRLRVLEHHTELGSGYRVALKDMELRGAGNLLGPEQSGFVHAVGFDLYLRMLEETVKRVTTGGGAPRLVPADVSLDVPAYLPDDYVPVGEAKLDVYRRLTRATEAAEIESIKAEVRDRFGPLPTAAEAFFATAFLRIIGGLLGIEGVIVRGNEARITFRADAVPRMKGLSAAFHDVQFQVEIRRAHPLSLKLTRLGGAELLDGLVRALRALLG</sequence>
<dbReference type="SMART" id="SM01058">
    <property type="entry name" value="CarD_TRCF"/>
    <property type="match status" value="1"/>
</dbReference>
<dbReference type="InterPro" id="IPR005118">
    <property type="entry name" value="TRCF_C"/>
</dbReference>
<dbReference type="Gene3D" id="3.40.50.300">
    <property type="entry name" value="P-loop containing nucleotide triphosphate hydrolases"/>
    <property type="match status" value="2"/>
</dbReference>
<keyword evidence="1 9" id="KW-0963">Cytoplasm</keyword>
<dbReference type="PANTHER" id="PTHR47964">
    <property type="entry name" value="ATP-DEPENDENT DNA HELICASE HOMOLOG RECG, CHLOROPLASTIC"/>
    <property type="match status" value="1"/>
</dbReference>
<dbReference type="InterPro" id="IPR004576">
    <property type="entry name" value="Mfd"/>
</dbReference>
<dbReference type="GO" id="GO:0000716">
    <property type="term" value="P:transcription-coupled nucleotide-excision repair, DNA damage recognition"/>
    <property type="evidence" value="ECO:0007669"/>
    <property type="project" value="UniProtKB-UniRule"/>
</dbReference>
<evidence type="ECO:0000256" key="3">
    <source>
        <dbReference type="ARBA" id="ARBA00022763"/>
    </source>
</evidence>
<evidence type="ECO:0000256" key="7">
    <source>
        <dbReference type="ARBA" id="ARBA00023125"/>
    </source>
</evidence>
<dbReference type="InterPro" id="IPR003711">
    <property type="entry name" value="CarD-like/TRCF_RID"/>
</dbReference>
<dbReference type="SUPFAM" id="SSF141259">
    <property type="entry name" value="CarD-like"/>
    <property type="match status" value="1"/>
</dbReference>
<keyword evidence="3 9" id="KW-0227">DNA damage</keyword>
<dbReference type="EC" id="3.6.4.-" evidence="9"/>
<dbReference type="HAMAP" id="MF_00969">
    <property type="entry name" value="TRCF"/>
    <property type="match status" value="1"/>
</dbReference>
<dbReference type="InterPro" id="IPR037235">
    <property type="entry name" value="TRCF-like_C_D7"/>
</dbReference>
<dbReference type="InterPro" id="IPR014001">
    <property type="entry name" value="Helicase_ATP-bd"/>
</dbReference>
<evidence type="ECO:0000313" key="12">
    <source>
        <dbReference type="EMBL" id="CAA9332386.1"/>
    </source>
</evidence>
<dbReference type="SUPFAM" id="SSF143517">
    <property type="entry name" value="TRCF domain-like"/>
    <property type="match status" value="1"/>
</dbReference>
<evidence type="ECO:0000256" key="5">
    <source>
        <dbReference type="ARBA" id="ARBA00022806"/>
    </source>
</evidence>
<keyword evidence="4 9" id="KW-0378">Hydrolase</keyword>
<dbReference type="AlphaFoldDB" id="A0A6J4LGQ7"/>
<dbReference type="SMART" id="SM00982">
    <property type="entry name" value="TRCF"/>
    <property type="match status" value="1"/>
</dbReference>
<dbReference type="SMART" id="SM00490">
    <property type="entry name" value="HELICc"/>
    <property type="match status" value="1"/>
</dbReference>
<dbReference type="Gene3D" id="3.30.2060.10">
    <property type="entry name" value="Penicillin-binding protein 1b domain"/>
    <property type="match status" value="1"/>
</dbReference>
<dbReference type="CDD" id="cd17991">
    <property type="entry name" value="DEXHc_TRCF"/>
    <property type="match status" value="1"/>
</dbReference>
<dbReference type="Gene3D" id="2.40.10.170">
    <property type="match status" value="1"/>
</dbReference>
<dbReference type="InterPro" id="IPR001650">
    <property type="entry name" value="Helicase_C-like"/>
</dbReference>
<dbReference type="Pfam" id="PF02559">
    <property type="entry name" value="CarD_TRCF_RID"/>
    <property type="match status" value="1"/>
</dbReference>
<feature type="domain" description="Helicase C-terminal" evidence="11">
    <location>
        <begin position="670"/>
        <end position="826"/>
    </location>
</feature>
<accession>A0A6J4LGQ7</accession>
<dbReference type="SMART" id="SM00487">
    <property type="entry name" value="DEXDc"/>
    <property type="match status" value="1"/>
</dbReference>
<name>A0A6J4LGQ7_9BACT</name>
<dbReference type="InterPro" id="IPR027417">
    <property type="entry name" value="P-loop_NTPase"/>
</dbReference>
<dbReference type="SUPFAM" id="SSF52540">
    <property type="entry name" value="P-loop containing nucleoside triphosphate hydrolases"/>
    <property type="match status" value="2"/>
</dbReference>
<keyword evidence="2 9" id="KW-0547">Nucleotide-binding</keyword>
<evidence type="ECO:0000256" key="9">
    <source>
        <dbReference type="HAMAP-Rule" id="MF_00969"/>
    </source>
</evidence>
<dbReference type="Gene3D" id="3.90.1150.50">
    <property type="entry name" value="Transcription-repair-coupling factor, D7 domain"/>
    <property type="match status" value="1"/>
</dbReference>
<feature type="domain" description="Helicase ATP-binding" evidence="10">
    <location>
        <begin position="489"/>
        <end position="650"/>
    </location>
</feature>
<proteinExistence type="inferred from homology"/>
<dbReference type="GO" id="GO:0005737">
    <property type="term" value="C:cytoplasm"/>
    <property type="evidence" value="ECO:0007669"/>
    <property type="project" value="UniProtKB-SubCell"/>
</dbReference>
<dbReference type="InterPro" id="IPR041471">
    <property type="entry name" value="UvrB_inter"/>
</dbReference>
<dbReference type="GO" id="GO:0005524">
    <property type="term" value="F:ATP binding"/>
    <property type="evidence" value="ECO:0007669"/>
    <property type="project" value="UniProtKB-UniRule"/>
</dbReference>
<comment type="similarity">
    <text evidence="9">In the N-terminal section; belongs to the UvrB family.</text>
</comment>
<keyword evidence="7 9" id="KW-0238">DNA-binding</keyword>
<dbReference type="Pfam" id="PF17757">
    <property type="entry name" value="UvrB_inter"/>
    <property type="match status" value="1"/>
</dbReference>
<evidence type="ECO:0000256" key="1">
    <source>
        <dbReference type="ARBA" id="ARBA00022490"/>
    </source>
</evidence>
<keyword evidence="5" id="KW-0347">Helicase</keyword>
<dbReference type="PROSITE" id="PS51194">
    <property type="entry name" value="HELICASE_CTER"/>
    <property type="match status" value="1"/>
</dbReference>
<dbReference type="GO" id="GO:0003684">
    <property type="term" value="F:damaged DNA binding"/>
    <property type="evidence" value="ECO:0007669"/>
    <property type="project" value="InterPro"/>
</dbReference>
<evidence type="ECO:0000256" key="4">
    <source>
        <dbReference type="ARBA" id="ARBA00022801"/>
    </source>
</evidence>
<comment type="subcellular location">
    <subcellularLocation>
        <location evidence="9">Cytoplasm</location>
    </subcellularLocation>
</comment>
<gene>
    <name evidence="9" type="primary">mfd</name>
    <name evidence="12" type="ORF">AVDCRST_MAG40-1971</name>
</gene>
<dbReference type="PANTHER" id="PTHR47964:SF1">
    <property type="entry name" value="ATP-DEPENDENT DNA HELICASE HOMOLOG RECG, CHLOROPLASTIC"/>
    <property type="match status" value="1"/>
</dbReference>
<evidence type="ECO:0000256" key="2">
    <source>
        <dbReference type="ARBA" id="ARBA00022741"/>
    </source>
</evidence>
<evidence type="ECO:0000259" key="10">
    <source>
        <dbReference type="PROSITE" id="PS51192"/>
    </source>
</evidence>
<dbReference type="InterPro" id="IPR036101">
    <property type="entry name" value="CarD-like/TRCF_RID_sf"/>
</dbReference>